<dbReference type="PANTHER" id="PTHR30502:SF0">
    <property type="entry name" value="PHOSPHOENOLPYRUVATE CARBOXYLASE FAMILY PROTEIN"/>
    <property type="match status" value="1"/>
</dbReference>
<evidence type="ECO:0000256" key="1">
    <source>
        <dbReference type="ARBA" id="ARBA00005568"/>
    </source>
</evidence>
<dbReference type="SUPFAM" id="SSF51621">
    <property type="entry name" value="Phosphoenolpyruvate/pyruvate domain"/>
    <property type="match status" value="1"/>
</dbReference>
<dbReference type="Proteomes" id="UP001501175">
    <property type="component" value="Unassembled WGS sequence"/>
</dbReference>
<proteinExistence type="inferred from homology"/>
<keyword evidence="6" id="KW-1185">Reference proteome</keyword>
<evidence type="ECO:0000256" key="3">
    <source>
        <dbReference type="ARBA" id="ARBA00023239"/>
    </source>
</evidence>
<evidence type="ECO:0000313" key="5">
    <source>
        <dbReference type="EMBL" id="GAA4465340.1"/>
    </source>
</evidence>
<dbReference type="Gene3D" id="3.20.20.60">
    <property type="entry name" value="Phosphoenolpyruvate-binding domains"/>
    <property type="match status" value="1"/>
</dbReference>
<sequence>MTFKQKLNSGEIVYGLTLTIGNPIIAELVGHLGFDWVWIEAEHTTMGLETIMAQLQAISGTGTSTVVRVDCNDQTIIKRVLDTGPDGILIPSVNTREEAEKAIKFTKYPPLGERGIGLARAQGYGLRLGDYIKSANDEVATIFMIEHVTAVQNINEILQVEGLDGVIIGALDLAGSMNLQNDLGNPQIEAEIQKVLQACNQAGIPCGAFVGDPNQAKARIQEGFRLLTLGADVLLLASSAKNVLETVKNA</sequence>
<evidence type="ECO:0000313" key="6">
    <source>
        <dbReference type="Proteomes" id="UP001501175"/>
    </source>
</evidence>
<comment type="caution">
    <text evidence="5">The sequence shown here is derived from an EMBL/GenBank/DDBJ whole genome shotgun (WGS) entry which is preliminary data.</text>
</comment>
<dbReference type="InterPro" id="IPR015813">
    <property type="entry name" value="Pyrv/PenolPyrv_kinase-like_dom"/>
</dbReference>
<gene>
    <name evidence="5" type="primary">hpaI</name>
    <name evidence="5" type="ORF">GCM10023189_45800</name>
</gene>
<reference evidence="6" key="1">
    <citation type="journal article" date="2019" name="Int. J. Syst. Evol. Microbiol.">
        <title>The Global Catalogue of Microorganisms (GCM) 10K type strain sequencing project: providing services to taxonomists for standard genome sequencing and annotation.</title>
        <authorList>
            <consortium name="The Broad Institute Genomics Platform"/>
            <consortium name="The Broad Institute Genome Sequencing Center for Infectious Disease"/>
            <person name="Wu L."/>
            <person name="Ma J."/>
        </authorList>
    </citation>
    <scope>NUCLEOTIDE SEQUENCE [LARGE SCALE GENOMIC DNA]</scope>
    <source>
        <strain evidence="6">JCM 17927</strain>
    </source>
</reference>
<dbReference type="InterPro" id="IPR005000">
    <property type="entry name" value="Aldolase/citrate-lyase_domain"/>
</dbReference>
<accession>A0ABP8NGY5</accession>
<dbReference type="InterPro" id="IPR050251">
    <property type="entry name" value="HpcH-HpaI_aldolase"/>
</dbReference>
<feature type="domain" description="HpcH/HpaI aldolase/citrate lyase" evidence="4">
    <location>
        <begin position="20"/>
        <end position="237"/>
    </location>
</feature>
<dbReference type="EMBL" id="BAABHD010000079">
    <property type="protein sequence ID" value="GAA4465340.1"/>
    <property type="molecule type" value="Genomic_DNA"/>
</dbReference>
<keyword evidence="2" id="KW-0479">Metal-binding</keyword>
<dbReference type="InterPro" id="IPR040442">
    <property type="entry name" value="Pyrv_kinase-like_dom_sf"/>
</dbReference>
<name>A0ABP8NGY5_9BACT</name>
<comment type="similarity">
    <text evidence="1">Belongs to the HpcH/HpaI aldolase family.</text>
</comment>
<dbReference type="Pfam" id="PF03328">
    <property type="entry name" value="HpcH_HpaI"/>
    <property type="match status" value="1"/>
</dbReference>
<organism evidence="5 6">
    <name type="scientific">Nibrella saemangeumensis</name>
    <dbReference type="NCBI Taxonomy" id="1084526"/>
    <lineage>
        <taxon>Bacteria</taxon>
        <taxon>Pseudomonadati</taxon>
        <taxon>Bacteroidota</taxon>
        <taxon>Cytophagia</taxon>
        <taxon>Cytophagales</taxon>
        <taxon>Spirosomataceae</taxon>
        <taxon>Nibrella</taxon>
    </lineage>
</organism>
<dbReference type="RefSeq" id="WP_345247414.1">
    <property type="nucleotide sequence ID" value="NZ_BAABHD010000079.1"/>
</dbReference>
<dbReference type="PANTHER" id="PTHR30502">
    <property type="entry name" value="2-KETO-3-DEOXY-L-RHAMNONATE ALDOLASE"/>
    <property type="match status" value="1"/>
</dbReference>
<evidence type="ECO:0000259" key="4">
    <source>
        <dbReference type="Pfam" id="PF03328"/>
    </source>
</evidence>
<keyword evidence="3" id="KW-0456">Lyase</keyword>
<protein>
    <submittedName>
        <fullName evidence="5">4-hydroxy-2-oxoheptanedioate aldolase</fullName>
    </submittedName>
</protein>
<evidence type="ECO:0000256" key="2">
    <source>
        <dbReference type="ARBA" id="ARBA00022723"/>
    </source>
</evidence>